<evidence type="ECO:0000313" key="5">
    <source>
        <dbReference type="EMBL" id="GCB29954.1"/>
    </source>
</evidence>
<keyword evidence="2" id="KW-0680">Restriction system</keyword>
<evidence type="ECO:0000259" key="4">
    <source>
        <dbReference type="Pfam" id="PF01420"/>
    </source>
</evidence>
<organism evidence="5 6">
    <name type="scientific">Anaerotignum faecicola</name>
    <dbReference type="NCBI Taxonomy" id="2358141"/>
    <lineage>
        <taxon>Bacteria</taxon>
        <taxon>Bacillati</taxon>
        <taxon>Bacillota</taxon>
        <taxon>Clostridia</taxon>
        <taxon>Lachnospirales</taxon>
        <taxon>Anaerotignaceae</taxon>
        <taxon>Anaerotignum</taxon>
    </lineage>
</organism>
<evidence type="ECO:0000256" key="1">
    <source>
        <dbReference type="ARBA" id="ARBA00010923"/>
    </source>
</evidence>
<dbReference type="EMBL" id="BHVZ01000004">
    <property type="protein sequence ID" value="GCB29954.1"/>
    <property type="molecule type" value="Genomic_DNA"/>
</dbReference>
<protein>
    <recommendedName>
        <fullName evidence="4">Type I restriction modification DNA specificity domain-containing protein</fullName>
    </recommendedName>
</protein>
<evidence type="ECO:0000256" key="2">
    <source>
        <dbReference type="ARBA" id="ARBA00022747"/>
    </source>
</evidence>
<dbReference type="OrthoDB" id="1691238at2"/>
<comment type="caution">
    <text evidence="5">The sequence shown here is derived from an EMBL/GenBank/DDBJ whole genome shotgun (WGS) entry which is preliminary data.</text>
</comment>
<proteinExistence type="inferred from homology"/>
<keyword evidence="3" id="KW-0238">DNA-binding</keyword>
<gene>
    <name evidence="5" type="ORF">KGMB03357_16150</name>
</gene>
<reference evidence="5 6" key="1">
    <citation type="submission" date="2018-10" db="EMBL/GenBank/DDBJ databases">
        <title>Draft Genome Sequence of Anaerotignum sp. KCTC 15736.</title>
        <authorList>
            <person name="Choi S.H."/>
            <person name="Kim J.S."/>
            <person name="Kang S.W."/>
            <person name="Lee J.S."/>
            <person name="Park S.H."/>
        </authorList>
    </citation>
    <scope>NUCLEOTIDE SEQUENCE [LARGE SCALE GENOMIC DNA]</scope>
    <source>
        <strain evidence="5 6">KCTC 15736</strain>
    </source>
</reference>
<dbReference type="AlphaFoldDB" id="A0A401LET1"/>
<dbReference type="SUPFAM" id="SSF116734">
    <property type="entry name" value="DNA methylase specificity domain"/>
    <property type="match status" value="2"/>
</dbReference>
<dbReference type="Pfam" id="PF01420">
    <property type="entry name" value="Methylase_S"/>
    <property type="match status" value="2"/>
</dbReference>
<name>A0A401LET1_9FIRM</name>
<evidence type="ECO:0000313" key="6">
    <source>
        <dbReference type="Proteomes" id="UP000287361"/>
    </source>
</evidence>
<dbReference type="Gene3D" id="3.90.220.20">
    <property type="entry name" value="DNA methylase specificity domains"/>
    <property type="match status" value="2"/>
</dbReference>
<dbReference type="GO" id="GO:0003677">
    <property type="term" value="F:DNA binding"/>
    <property type="evidence" value="ECO:0007669"/>
    <property type="project" value="UniProtKB-KW"/>
</dbReference>
<dbReference type="Proteomes" id="UP000287361">
    <property type="component" value="Unassembled WGS sequence"/>
</dbReference>
<dbReference type="GO" id="GO:0009307">
    <property type="term" value="P:DNA restriction-modification system"/>
    <property type="evidence" value="ECO:0007669"/>
    <property type="project" value="UniProtKB-KW"/>
</dbReference>
<accession>A0A401LET1</accession>
<dbReference type="InterPro" id="IPR000055">
    <property type="entry name" value="Restrct_endonuc_typeI_TRD"/>
</dbReference>
<evidence type="ECO:0000256" key="3">
    <source>
        <dbReference type="ARBA" id="ARBA00023125"/>
    </source>
</evidence>
<sequence>MQKIDEKTWEAVRLTEIFDTISRGKRIKKSDHIPGDVPYVSSTALANGTDGSCGNEKNVRKFGDCLTLANSGSVGSCFYHPYDFVASDHVTALSREGTSEDCYLGLSALVGRLGEKYNFNREINDVRISRERVMLPVHEGVPDYEYIEKITQQKRQTMLNKYRIYAQKCIADLGDESELSALSEKTWDSFSISDIFDILPGKRLVAADTTPGDRPFIGALDNSNGIARFVNDTNVSLDKNVLGVNYDGNGMVIGFYHPYECIFSDSVKRFHLKHHEDNAFVLLFMKVAILQQKSKFGYLYKFNAERMANTRIMLPVTDDGTPDYEYMEQYAKNLMLRKYKQYLAYLDSKEKTDTIATSD</sequence>
<feature type="domain" description="Type I restriction modification DNA specificity" evidence="4">
    <location>
        <begin position="185"/>
        <end position="335"/>
    </location>
</feature>
<keyword evidence="6" id="KW-1185">Reference proteome</keyword>
<comment type="similarity">
    <text evidence="1">Belongs to the type-I restriction system S methylase family.</text>
</comment>
<dbReference type="InterPro" id="IPR044946">
    <property type="entry name" value="Restrct_endonuc_typeI_TRD_sf"/>
</dbReference>
<feature type="domain" description="Type I restriction modification DNA specificity" evidence="4">
    <location>
        <begin position="7"/>
        <end position="149"/>
    </location>
</feature>